<proteinExistence type="predicted"/>
<gene>
    <name evidence="2" type="ORF">CDEB00056_LOCUS23116</name>
</gene>
<evidence type="ECO:0008006" key="3">
    <source>
        <dbReference type="Google" id="ProtNLM"/>
    </source>
</evidence>
<keyword evidence="1" id="KW-0812">Transmembrane</keyword>
<name>A0A7S3VFZ5_9STRA</name>
<dbReference type="AlphaFoldDB" id="A0A7S3VFZ5"/>
<feature type="transmembrane region" description="Helical" evidence="1">
    <location>
        <begin position="176"/>
        <end position="199"/>
    </location>
</feature>
<dbReference type="SUPFAM" id="SSF81321">
    <property type="entry name" value="Family A G protein-coupled receptor-like"/>
    <property type="match status" value="1"/>
</dbReference>
<keyword evidence="1" id="KW-1133">Transmembrane helix</keyword>
<dbReference type="Gene3D" id="1.20.1070.10">
    <property type="entry name" value="Rhodopsin 7-helix transmembrane proteins"/>
    <property type="match status" value="1"/>
</dbReference>
<keyword evidence="1" id="KW-0472">Membrane</keyword>
<reference evidence="2" key="1">
    <citation type="submission" date="2021-01" db="EMBL/GenBank/DDBJ databases">
        <authorList>
            <person name="Corre E."/>
            <person name="Pelletier E."/>
            <person name="Niang G."/>
            <person name="Scheremetjew M."/>
            <person name="Finn R."/>
            <person name="Kale V."/>
            <person name="Holt S."/>
            <person name="Cochrane G."/>
            <person name="Meng A."/>
            <person name="Brown T."/>
            <person name="Cohen L."/>
        </authorList>
    </citation>
    <scope>NUCLEOTIDE SEQUENCE</scope>
    <source>
        <strain evidence="2">MM31A-1</strain>
    </source>
</reference>
<feature type="transmembrane region" description="Helical" evidence="1">
    <location>
        <begin position="254"/>
        <end position="280"/>
    </location>
</feature>
<accession>A0A7S3VFZ5</accession>
<evidence type="ECO:0000313" key="2">
    <source>
        <dbReference type="EMBL" id="CAE0478263.1"/>
    </source>
</evidence>
<dbReference type="EMBL" id="HBIO01030139">
    <property type="protein sequence ID" value="CAE0478263.1"/>
    <property type="molecule type" value="Transcribed_RNA"/>
</dbReference>
<evidence type="ECO:0000256" key="1">
    <source>
        <dbReference type="SAM" id="Phobius"/>
    </source>
</evidence>
<sequence>MSIIMNTLTHNLLANFQYHFPYDHRSIPGLQQKDTRRLSFQGGLGPARPSFCPVTGLDSTNSSTFLNPYLQAGYICSSDDEGTRNSTTAVRQQIITYVDGSYIDLNCTDDGNGGNVTLESLSCLDADSFYRHEADTDDLEMLASWWSPNCCFATDDIRNFWWDTLQEYRESFFGRISIILIGVLGIISIICSSTFIWMLRRSHDGLSTTMNKVLLGLCVSDIMYSCNFLHFGMFVPKELDYWSWNARGNMATCYIAGFFNVAGGALGPFYNASLVSLVMFDVF</sequence>
<protein>
    <recommendedName>
        <fullName evidence="3">G-protein coupled receptors family 1 profile domain-containing protein</fullName>
    </recommendedName>
</protein>
<feature type="transmembrane region" description="Helical" evidence="1">
    <location>
        <begin position="211"/>
        <end position="234"/>
    </location>
</feature>
<organism evidence="2">
    <name type="scientific">Chaetoceros debilis</name>
    <dbReference type="NCBI Taxonomy" id="122233"/>
    <lineage>
        <taxon>Eukaryota</taxon>
        <taxon>Sar</taxon>
        <taxon>Stramenopiles</taxon>
        <taxon>Ochrophyta</taxon>
        <taxon>Bacillariophyta</taxon>
        <taxon>Coscinodiscophyceae</taxon>
        <taxon>Chaetocerotophycidae</taxon>
        <taxon>Chaetocerotales</taxon>
        <taxon>Chaetocerotaceae</taxon>
        <taxon>Chaetoceros</taxon>
    </lineage>
</organism>